<accession>A0A9N9ICH6</accession>
<name>A0A9N9ICH6_9GLOM</name>
<evidence type="ECO:0000313" key="2">
    <source>
        <dbReference type="Proteomes" id="UP000789570"/>
    </source>
</evidence>
<reference evidence="1" key="1">
    <citation type="submission" date="2021-06" db="EMBL/GenBank/DDBJ databases">
        <authorList>
            <person name="Kallberg Y."/>
            <person name="Tangrot J."/>
            <person name="Rosling A."/>
        </authorList>
    </citation>
    <scope>NUCLEOTIDE SEQUENCE</scope>
    <source>
        <strain evidence="1">UK204</strain>
    </source>
</reference>
<organism evidence="1 2">
    <name type="scientific">Funneliformis caledonium</name>
    <dbReference type="NCBI Taxonomy" id="1117310"/>
    <lineage>
        <taxon>Eukaryota</taxon>
        <taxon>Fungi</taxon>
        <taxon>Fungi incertae sedis</taxon>
        <taxon>Mucoromycota</taxon>
        <taxon>Glomeromycotina</taxon>
        <taxon>Glomeromycetes</taxon>
        <taxon>Glomerales</taxon>
        <taxon>Glomeraceae</taxon>
        <taxon>Funneliformis</taxon>
    </lineage>
</organism>
<sequence length="97" mass="11283">KSIEKRTRYGKLWGIAREATLLALDSDDHKIEHLLQDYINRKKGQSESTLINTQTEISTLPSIEEHKEPILFTNEMEQMDINDNTESITKKLELQNI</sequence>
<evidence type="ECO:0000313" key="1">
    <source>
        <dbReference type="EMBL" id="CAG8729818.1"/>
    </source>
</evidence>
<keyword evidence="2" id="KW-1185">Reference proteome</keyword>
<dbReference type="Proteomes" id="UP000789570">
    <property type="component" value="Unassembled WGS sequence"/>
</dbReference>
<protein>
    <submittedName>
        <fullName evidence="1">1100_t:CDS:1</fullName>
    </submittedName>
</protein>
<dbReference type="AlphaFoldDB" id="A0A9N9ICH6"/>
<comment type="caution">
    <text evidence="1">The sequence shown here is derived from an EMBL/GenBank/DDBJ whole genome shotgun (WGS) entry which is preliminary data.</text>
</comment>
<proteinExistence type="predicted"/>
<feature type="non-terminal residue" evidence="1">
    <location>
        <position position="1"/>
    </location>
</feature>
<dbReference type="OrthoDB" id="2437103at2759"/>
<gene>
    <name evidence="1" type="ORF">FCALED_LOCUS14911</name>
</gene>
<dbReference type="EMBL" id="CAJVPQ010012002">
    <property type="protein sequence ID" value="CAG8729818.1"/>
    <property type="molecule type" value="Genomic_DNA"/>
</dbReference>